<evidence type="ECO:0000313" key="1">
    <source>
        <dbReference type="EMBL" id="CEK70909.1"/>
    </source>
</evidence>
<reference evidence="1" key="1">
    <citation type="submission" date="2014-12" db="EMBL/GenBank/DDBJ databases">
        <title>Insight into the proteome of Arion vulgaris.</title>
        <authorList>
            <person name="Aradska J."/>
            <person name="Bulat T."/>
            <person name="Smidak R."/>
            <person name="Sarate P."/>
            <person name="Gangsoo J."/>
            <person name="Sialana F."/>
            <person name="Bilban M."/>
            <person name="Lubec G."/>
        </authorList>
    </citation>
    <scope>NUCLEOTIDE SEQUENCE</scope>
    <source>
        <tissue evidence="1">Skin</tissue>
    </source>
</reference>
<feature type="non-terminal residue" evidence="1">
    <location>
        <position position="81"/>
    </location>
</feature>
<organism evidence="1">
    <name type="scientific">Arion vulgaris</name>
    <dbReference type="NCBI Taxonomy" id="1028688"/>
    <lineage>
        <taxon>Eukaryota</taxon>
        <taxon>Metazoa</taxon>
        <taxon>Spiralia</taxon>
        <taxon>Lophotrochozoa</taxon>
        <taxon>Mollusca</taxon>
        <taxon>Gastropoda</taxon>
        <taxon>Heterobranchia</taxon>
        <taxon>Euthyneura</taxon>
        <taxon>Panpulmonata</taxon>
        <taxon>Eupulmonata</taxon>
        <taxon>Stylommatophora</taxon>
        <taxon>Helicina</taxon>
        <taxon>Arionoidea</taxon>
        <taxon>Arionidae</taxon>
        <taxon>Arion</taxon>
    </lineage>
</organism>
<feature type="non-terminal residue" evidence="1">
    <location>
        <position position="1"/>
    </location>
</feature>
<name>A0A0B6ZQK4_9EUPU</name>
<gene>
    <name evidence="1" type="primary">ORF76130</name>
</gene>
<dbReference type="Gene3D" id="3.30.160.60">
    <property type="entry name" value="Classic Zinc Finger"/>
    <property type="match status" value="1"/>
</dbReference>
<sequence>ALVTVDQSEIKRHKRAVHPQDRIVCSFCDFSTRSWKKWNAHENLIHQANTFTDEHAEHETPSSPRIVKQEKIIPSFGRNCK</sequence>
<dbReference type="EMBL" id="HACG01024044">
    <property type="protein sequence ID" value="CEK70909.1"/>
    <property type="molecule type" value="Transcribed_RNA"/>
</dbReference>
<protein>
    <submittedName>
        <fullName evidence="1">Uncharacterized protein</fullName>
    </submittedName>
</protein>
<dbReference type="AlphaFoldDB" id="A0A0B6ZQK4"/>
<proteinExistence type="predicted"/>
<accession>A0A0B6ZQK4</accession>